<organism evidence="1 2">
    <name type="scientific">Dermacentor silvarum</name>
    <name type="common">Tick</name>
    <dbReference type="NCBI Taxonomy" id="543639"/>
    <lineage>
        <taxon>Eukaryota</taxon>
        <taxon>Metazoa</taxon>
        <taxon>Ecdysozoa</taxon>
        <taxon>Arthropoda</taxon>
        <taxon>Chelicerata</taxon>
        <taxon>Arachnida</taxon>
        <taxon>Acari</taxon>
        <taxon>Parasitiformes</taxon>
        <taxon>Ixodida</taxon>
        <taxon>Ixodoidea</taxon>
        <taxon>Ixodidae</taxon>
        <taxon>Rhipicephalinae</taxon>
        <taxon>Dermacentor</taxon>
    </lineage>
</organism>
<evidence type="ECO:0000313" key="2">
    <source>
        <dbReference type="Proteomes" id="UP000821865"/>
    </source>
</evidence>
<sequence length="109" mass="11912">MRAFAAASADADGGQTSIVAPELVQKRWKSLRDTFRRYFSGHMQSQTSGSDDVQSVDTDWPLFELFLFLNDRMVTRPIPSIVTSLGVIPGTSLNVVNSANSRCLKSTGS</sequence>
<keyword evidence="2" id="KW-1185">Reference proteome</keyword>
<protein>
    <submittedName>
        <fullName evidence="1">Uncharacterized protein</fullName>
    </submittedName>
</protein>
<dbReference type="Proteomes" id="UP000821865">
    <property type="component" value="Chromosome 2"/>
</dbReference>
<reference evidence="1" key="1">
    <citation type="submission" date="2020-05" db="EMBL/GenBank/DDBJ databases">
        <title>Large-scale comparative analyses of tick genomes elucidate their genetic diversity and vector capacities.</title>
        <authorList>
            <person name="Jia N."/>
            <person name="Wang J."/>
            <person name="Shi W."/>
            <person name="Du L."/>
            <person name="Sun Y."/>
            <person name="Zhan W."/>
            <person name="Jiang J."/>
            <person name="Wang Q."/>
            <person name="Zhang B."/>
            <person name="Ji P."/>
            <person name="Sakyi L.B."/>
            <person name="Cui X."/>
            <person name="Yuan T."/>
            <person name="Jiang B."/>
            <person name="Yang W."/>
            <person name="Lam T.T.-Y."/>
            <person name="Chang Q."/>
            <person name="Ding S."/>
            <person name="Wang X."/>
            <person name="Zhu J."/>
            <person name="Ruan X."/>
            <person name="Zhao L."/>
            <person name="Wei J."/>
            <person name="Que T."/>
            <person name="Du C."/>
            <person name="Cheng J."/>
            <person name="Dai P."/>
            <person name="Han X."/>
            <person name="Huang E."/>
            <person name="Gao Y."/>
            <person name="Liu J."/>
            <person name="Shao H."/>
            <person name="Ye R."/>
            <person name="Li L."/>
            <person name="Wei W."/>
            <person name="Wang X."/>
            <person name="Wang C."/>
            <person name="Yang T."/>
            <person name="Huo Q."/>
            <person name="Li W."/>
            <person name="Guo W."/>
            <person name="Chen H."/>
            <person name="Zhou L."/>
            <person name="Ni X."/>
            <person name="Tian J."/>
            <person name="Zhou Y."/>
            <person name="Sheng Y."/>
            <person name="Liu T."/>
            <person name="Pan Y."/>
            <person name="Xia L."/>
            <person name="Li J."/>
            <person name="Zhao F."/>
            <person name="Cao W."/>
        </authorList>
    </citation>
    <scope>NUCLEOTIDE SEQUENCE</scope>
    <source>
        <strain evidence="1">Dsil-2018</strain>
    </source>
</reference>
<gene>
    <name evidence="1" type="ORF">HPB49_012940</name>
</gene>
<name>A0ACB8DDP2_DERSI</name>
<evidence type="ECO:0000313" key="1">
    <source>
        <dbReference type="EMBL" id="KAH7966016.1"/>
    </source>
</evidence>
<accession>A0ACB8DDP2</accession>
<dbReference type="EMBL" id="CM023471">
    <property type="protein sequence ID" value="KAH7966016.1"/>
    <property type="molecule type" value="Genomic_DNA"/>
</dbReference>
<comment type="caution">
    <text evidence="1">The sequence shown here is derived from an EMBL/GenBank/DDBJ whole genome shotgun (WGS) entry which is preliminary data.</text>
</comment>
<proteinExistence type="predicted"/>